<organism evidence="2 3">
    <name type="scientific">Enterobacteria phage GEC-3S</name>
    <dbReference type="NCBI Taxonomy" id="1222338"/>
    <lineage>
        <taxon>Viruses</taxon>
        <taxon>Duplodnaviria</taxon>
        <taxon>Heunggongvirae</taxon>
        <taxon>Uroviricota</taxon>
        <taxon>Caudoviricetes</taxon>
        <taxon>Pantevenvirales</taxon>
        <taxon>Straboviridae</taxon>
        <taxon>Krischvirus</taxon>
        <taxon>Krischvirus gec3s</taxon>
    </lineage>
</organism>
<dbReference type="Gene3D" id="1.10.530.10">
    <property type="match status" value="1"/>
</dbReference>
<dbReference type="OrthoDB" id="11578at10239"/>
<dbReference type="InterPro" id="IPR008258">
    <property type="entry name" value="Transglycosylase_SLT_dom_1"/>
</dbReference>
<evidence type="ECO:0000313" key="2">
    <source>
        <dbReference type="EMBL" id="CEO90697.1"/>
    </source>
</evidence>
<feature type="domain" description="Transglycosylase SLT" evidence="1">
    <location>
        <begin position="76"/>
        <end position="167"/>
    </location>
</feature>
<dbReference type="GeneID" id="23301331"/>
<dbReference type="Pfam" id="PF01464">
    <property type="entry name" value="SLT"/>
    <property type="match status" value="1"/>
</dbReference>
<accession>A0A0B7MSQ4</accession>
<reference evidence="2 3" key="1">
    <citation type="submission" date="2012-08" db="EMBL/GenBank/DDBJ databases">
        <title>Selection and characterization of a candidate therapeutic bacteriophage that lyses the German Escherichia coli O104:H4 outbreak strain.</title>
        <authorList>
            <person name="Merabishvilli M."/>
            <person name="De Vos D."/>
            <person name="Verbeken G."/>
            <person name="Kropinski A."/>
            <person name="Vandenheuvel D."/>
            <person name="Lavigne R."/>
            <person name="Wattiau P."/>
            <person name="Mast J."/>
            <person name="Ragimbeau C."/>
            <person name="Mossong J."/>
            <person name="Scheres J."/>
            <person name="Chanishvili N."/>
            <person name="Vaneechoutte M."/>
            <person name="Pirnay J.P."/>
        </authorList>
    </citation>
    <scope>NUCLEOTIDE SEQUENCE [LARGE SCALE GENOMIC DNA]</scope>
</reference>
<evidence type="ECO:0000259" key="1">
    <source>
        <dbReference type="Pfam" id="PF01464"/>
    </source>
</evidence>
<dbReference type="InterPro" id="IPR023346">
    <property type="entry name" value="Lysozyme-like_dom_sf"/>
</dbReference>
<dbReference type="KEGG" id="vg:23301331"/>
<dbReference type="SUPFAM" id="SSF53955">
    <property type="entry name" value="Lysozyme-like"/>
    <property type="match status" value="1"/>
</dbReference>
<keyword evidence="3" id="KW-1185">Reference proteome</keyword>
<dbReference type="Proteomes" id="UP000203896">
    <property type="component" value="Segment"/>
</dbReference>
<evidence type="ECO:0000313" key="3">
    <source>
        <dbReference type="Proteomes" id="UP000203896"/>
    </source>
</evidence>
<dbReference type="EMBL" id="HE978309">
    <property type="protein sequence ID" value="CEO90697.1"/>
    <property type="molecule type" value="Genomic_DNA"/>
</dbReference>
<protein>
    <recommendedName>
        <fullName evidence="1">Transglycosylase SLT domain-containing protein</fullName>
    </recommendedName>
</protein>
<dbReference type="RefSeq" id="YP_009118777.1">
    <property type="nucleotide sequence ID" value="NC_025425.1"/>
</dbReference>
<sequence length="196" mass="21913">MLKVLKAIVLSLSLAVGATHASTSAPIKKAPIDNFTAHQLDNLHFAYQYGEQFEKSGKLKKYHPNIRYNGKGLGHILAGIAWQESSAGANLAPKKNHHAYGLFQNYLKTVKAKNAKRGVKMSDRQTINFIMNREVSAFYAMDELAYWLDIRNGNIRLALASYNAGWNYKAGLGYADDVLKKANHLKSKGILKTKRY</sequence>
<gene>
    <name evidence="2" type="ORF">BN201_0094</name>
</gene>
<name>A0A0B7MSQ4_9CAUD</name>
<proteinExistence type="predicted"/>